<protein>
    <submittedName>
        <fullName evidence="1">Uncharacterized protein</fullName>
    </submittedName>
</protein>
<gene>
    <name evidence="1" type="ORF">DQ400_19135</name>
</gene>
<accession>A0A365TI73</accession>
<sequence>MGTSIGIVFKNHSERKTRDNNDTVRAVGPCFNTRFNARLSTRFALRVWPARKRLLVLPPFNATNGRSM</sequence>
<evidence type="ECO:0000313" key="2">
    <source>
        <dbReference type="Proteomes" id="UP000252204"/>
    </source>
</evidence>
<evidence type="ECO:0000313" key="1">
    <source>
        <dbReference type="EMBL" id="RBI65205.1"/>
    </source>
</evidence>
<name>A0A365TI73_9GAMM</name>
<keyword evidence="2" id="KW-1185">Reference proteome</keyword>
<dbReference type="EMBL" id="QNTU01000022">
    <property type="protein sequence ID" value="RBI65205.1"/>
    <property type="molecule type" value="Genomic_DNA"/>
</dbReference>
<reference evidence="2" key="1">
    <citation type="submission" date="2018-06" db="EMBL/GenBank/DDBJ databases">
        <title>Whole genome sequencing of four bacterial strains from South Shetland trench revealing bio-synthetic gene clusters.</title>
        <authorList>
            <person name="Abdel-Mageed W.M."/>
            <person name="Lehri B."/>
            <person name="Jarmusch S."/>
            <person name="Miranda K."/>
            <person name="Goodfellow M."/>
            <person name="Jaspars M."/>
            <person name="Karlyshev A.V."/>
        </authorList>
    </citation>
    <scope>NUCLEOTIDE SEQUENCE [LARGE SCALE GENOMIC DNA]</scope>
    <source>
        <strain evidence="2">SST4</strain>
    </source>
</reference>
<dbReference type="Proteomes" id="UP000252204">
    <property type="component" value="Unassembled WGS sequence"/>
</dbReference>
<dbReference type="AlphaFoldDB" id="A0A365TI73"/>
<organism evidence="1 2">
    <name type="scientific">Vreelandella sulfidaeris</name>
    <dbReference type="NCBI Taxonomy" id="115553"/>
    <lineage>
        <taxon>Bacteria</taxon>
        <taxon>Pseudomonadati</taxon>
        <taxon>Pseudomonadota</taxon>
        <taxon>Gammaproteobacteria</taxon>
        <taxon>Oceanospirillales</taxon>
        <taxon>Halomonadaceae</taxon>
        <taxon>Vreelandella</taxon>
    </lineage>
</organism>
<proteinExistence type="predicted"/>
<comment type="caution">
    <text evidence="1">The sequence shown here is derived from an EMBL/GenBank/DDBJ whole genome shotgun (WGS) entry which is preliminary data.</text>
</comment>